<keyword evidence="2" id="KW-0479">Metal-binding</keyword>
<dbReference type="Proteomes" id="UP000648187">
    <property type="component" value="Unassembled WGS sequence"/>
</dbReference>
<evidence type="ECO:0000259" key="3">
    <source>
        <dbReference type="Pfam" id="PF13359"/>
    </source>
</evidence>
<comment type="caution">
    <text evidence="4">The sequence shown here is derived from an EMBL/GenBank/DDBJ whole genome shotgun (WGS) entry which is preliminary data.</text>
</comment>
<dbReference type="EMBL" id="JACKWZ010000097">
    <property type="protein sequence ID" value="KAF9416065.1"/>
    <property type="molecule type" value="Genomic_DNA"/>
</dbReference>
<protein>
    <recommendedName>
        <fullName evidence="3">DDE Tnp4 domain-containing protein</fullName>
    </recommendedName>
</protein>
<accession>A0A835LA00</accession>
<reference evidence="4" key="1">
    <citation type="submission" date="2020-08" db="EMBL/GenBank/DDBJ databases">
        <title>Spodoptera exigua strain:BAW_Kor-Di-RS1 Genome sequencing and assembly.</title>
        <authorList>
            <person name="Kim J."/>
            <person name="Nam H.Y."/>
            <person name="Kwon M."/>
            <person name="Choi J.H."/>
            <person name="Cho S.R."/>
            <person name="Kim G.-H."/>
        </authorList>
    </citation>
    <scope>NUCLEOTIDE SEQUENCE</scope>
    <source>
        <strain evidence="4">BAW_Kor-Di-RS1</strain>
        <tissue evidence="4">Whole-body</tissue>
    </source>
</reference>
<feature type="non-terminal residue" evidence="4">
    <location>
        <position position="141"/>
    </location>
</feature>
<evidence type="ECO:0000256" key="1">
    <source>
        <dbReference type="ARBA" id="ARBA00001968"/>
    </source>
</evidence>
<feature type="domain" description="DDE Tnp4" evidence="3">
    <location>
        <begin position="36"/>
        <end position="81"/>
    </location>
</feature>
<evidence type="ECO:0000313" key="4">
    <source>
        <dbReference type="EMBL" id="KAF9416065.1"/>
    </source>
</evidence>
<sequence length="141" mass="16437">YLVSGHTFVDIHLAYQTGLTTVRKIVTEVCQIIIERLTRARRYIECTFGIMANKFRILHRPLNVGKDKAICFLKTICILHNFIRSRSHINDFHDIVIIPDHIRSVRGLIGNTHTDSYTLRDNFADYFVADGQLSWQDRSIY</sequence>
<dbReference type="InterPro" id="IPR027806">
    <property type="entry name" value="HARBI1_dom"/>
</dbReference>
<dbReference type="GO" id="GO:0046872">
    <property type="term" value="F:metal ion binding"/>
    <property type="evidence" value="ECO:0007669"/>
    <property type="project" value="UniProtKB-KW"/>
</dbReference>
<organism evidence="4 5">
    <name type="scientific">Spodoptera exigua</name>
    <name type="common">Beet armyworm</name>
    <name type="synonym">Noctua fulgens</name>
    <dbReference type="NCBI Taxonomy" id="7107"/>
    <lineage>
        <taxon>Eukaryota</taxon>
        <taxon>Metazoa</taxon>
        <taxon>Ecdysozoa</taxon>
        <taxon>Arthropoda</taxon>
        <taxon>Hexapoda</taxon>
        <taxon>Insecta</taxon>
        <taxon>Pterygota</taxon>
        <taxon>Neoptera</taxon>
        <taxon>Endopterygota</taxon>
        <taxon>Lepidoptera</taxon>
        <taxon>Glossata</taxon>
        <taxon>Ditrysia</taxon>
        <taxon>Noctuoidea</taxon>
        <taxon>Noctuidae</taxon>
        <taxon>Amphipyrinae</taxon>
        <taxon>Spodoptera</taxon>
    </lineage>
</organism>
<comment type="cofactor">
    <cofactor evidence="1">
        <name>a divalent metal cation</name>
        <dbReference type="ChEBI" id="CHEBI:60240"/>
    </cofactor>
</comment>
<dbReference type="AlphaFoldDB" id="A0A835LA00"/>
<keyword evidence="5" id="KW-1185">Reference proteome</keyword>
<dbReference type="Pfam" id="PF13359">
    <property type="entry name" value="DDE_Tnp_4"/>
    <property type="match status" value="1"/>
</dbReference>
<evidence type="ECO:0000256" key="2">
    <source>
        <dbReference type="ARBA" id="ARBA00022723"/>
    </source>
</evidence>
<evidence type="ECO:0000313" key="5">
    <source>
        <dbReference type="Proteomes" id="UP000648187"/>
    </source>
</evidence>
<proteinExistence type="predicted"/>
<gene>
    <name evidence="4" type="ORF">HW555_006477</name>
</gene>
<name>A0A835LA00_SPOEX</name>